<evidence type="ECO:0000313" key="1">
    <source>
        <dbReference type="EMBL" id="QLK00157.1"/>
    </source>
</evidence>
<organism evidence="1">
    <name type="scientific">Micromonospora carbonacea</name>
    <dbReference type="NCBI Taxonomy" id="47853"/>
    <lineage>
        <taxon>Bacteria</taxon>
        <taxon>Bacillati</taxon>
        <taxon>Actinomycetota</taxon>
        <taxon>Actinomycetes</taxon>
        <taxon>Micromonosporales</taxon>
        <taxon>Micromonosporaceae</taxon>
        <taxon>Micromonospora</taxon>
    </lineage>
</organism>
<dbReference type="EMBL" id="CP058905">
    <property type="protein sequence ID" value="QLK00157.1"/>
    <property type="molecule type" value="Genomic_DNA"/>
</dbReference>
<name>A0A7D5YID5_9ACTN</name>
<protein>
    <submittedName>
        <fullName evidence="1">Uncharacterized protein</fullName>
    </submittedName>
</protein>
<accession>A0A7D5YID5</accession>
<dbReference type="AlphaFoldDB" id="A0A7D5YID5"/>
<proteinExistence type="predicted"/>
<reference evidence="1" key="1">
    <citation type="submission" date="2020-08" db="EMBL/GenBank/DDBJ databases">
        <title>A bifunctional nitrone conjugated secondary metabolite targeting the ribosome.</title>
        <authorList>
            <person name="Limbrick E.M."/>
            <person name="Graf M."/>
            <person name="Derewacz D.K."/>
            <person name="Nguyen F."/>
            <person name="Spraggins J.M."/>
            <person name="Wieland M."/>
            <person name="Ynigez-Gutierrez A.E."/>
            <person name="Reisman B.J."/>
            <person name="Zinshteyn B."/>
            <person name="McCulloch K."/>
            <person name="Iverson T.M."/>
            <person name="Green R."/>
            <person name="Wilson D.N."/>
            <person name="Bachmann B.O."/>
        </authorList>
    </citation>
    <scope>NUCLEOTIDE SEQUENCE</scope>
    <source>
        <strain evidence="1">Africana</strain>
    </source>
</reference>
<sequence length="87" mass="9762">MFLARGQPALVSGVGPLVSPRVGPLVSPRVGPLVSRVGARVWHRYREFLSAPMELPRMCAQRWPDTPGRRLMALRLMALRLMALRCQ</sequence>
<gene>
    <name evidence="1" type="ORF">HZU44_08960</name>
</gene>